<reference evidence="1" key="1">
    <citation type="submission" date="2021-09" db="EMBL/GenBank/DDBJ databases">
        <authorList>
            <consortium name="AG Swart"/>
            <person name="Singh M."/>
            <person name="Singh A."/>
            <person name="Seah K."/>
            <person name="Emmerich C."/>
        </authorList>
    </citation>
    <scope>NUCLEOTIDE SEQUENCE</scope>
    <source>
        <strain evidence="1">ATCC30299</strain>
    </source>
</reference>
<accession>A0AAU9JPY7</accession>
<comment type="caution">
    <text evidence="1">The sequence shown here is derived from an EMBL/GenBank/DDBJ whole genome shotgun (WGS) entry which is preliminary data.</text>
</comment>
<organism evidence="1 2">
    <name type="scientific">Blepharisma stoltei</name>
    <dbReference type="NCBI Taxonomy" id="1481888"/>
    <lineage>
        <taxon>Eukaryota</taxon>
        <taxon>Sar</taxon>
        <taxon>Alveolata</taxon>
        <taxon>Ciliophora</taxon>
        <taxon>Postciliodesmatophora</taxon>
        <taxon>Heterotrichea</taxon>
        <taxon>Heterotrichida</taxon>
        <taxon>Blepharismidae</taxon>
        <taxon>Blepharisma</taxon>
    </lineage>
</organism>
<evidence type="ECO:0000313" key="1">
    <source>
        <dbReference type="EMBL" id="CAG9325551.1"/>
    </source>
</evidence>
<proteinExistence type="predicted"/>
<gene>
    <name evidence="1" type="ORF">BSTOLATCC_MIC38873</name>
</gene>
<dbReference type="EMBL" id="CAJZBQ010000038">
    <property type="protein sequence ID" value="CAG9325551.1"/>
    <property type="molecule type" value="Genomic_DNA"/>
</dbReference>
<dbReference type="AlphaFoldDB" id="A0AAU9JPY7"/>
<dbReference type="Proteomes" id="UP001162131">
    <property type="component" value="Unassembled WGS sequence"/>
</dbReference>
<sequence length="99" mass="12354">MNSNHYCLKINNFFFSLKIAWKYRHKILNCDMCDFNCMFKISINKSHILFELRKLLWQANKFKRYNNRVYLYIYKIISKIVGKNQKCLFFFEKIAWKYQ</sequence>
<protein>
    <submittedName>
        <fullName evidence="1">Uncharacterized protein</fullName>
    </submittedName>
</protein>
<evidence type="ECO:0000313" key="2">
    <source>
        <dbReference type="Proteomes" id="UP001162131"/>
    </source>
</evidence>
<keyword evidence="2" id="KW-1185">Reference proteome</keyword>
<name>A0AAU9JPY7_9CILI</name>